<dbReference type="KEGG" id="lvs:LOKVESSMR4R_02403"/>
<evidence type="ECO:0000313" key="2">
    <source>
        <dbReference type="Proteomes" id="UP000195273"/>
    </source>
</evidence>
<reference evidence="1 2" key="1">
    <citation type="submission" date="2017-05" db="EMBL/GenBank/DDBJ databases">
        <title>Genome Sequence of Loktanella vestfoldensis Strain SMR4r Isolated from a Culture of the Diatom Skeletonema marinoi.</title>
        <authorList>
            <person name="Topel M."/>
            <person name="Pinder M.I.M."/>
            <person name="Johansson O.N."/>
            <person name="Kourtchenko O."/>
            <person name="Godhe A."/>
            <person name="Clarke A.K."/>
        </authorList>
    </citation>
    <scope>NUCLEOTIDE SEQUENCE [LARGE SCALE GENOMIC DNA]</scope>
    <source>
        <strain evidence="1 2">SMR4r</strain>
    </source>
</reference>
<gene>
    <name evidence="1" type="ORF">LOKVESSMR4R_02403</name>
</gene>
<protein>
    <submittedName>
        <fullName evidence="1">Uncharacterized protein</fullName>
    </submittedName>
</protein>
<name>A0A1Y0EDN8_9RHOB</name>
<organism evidence="1 2">
    <name type="scientific">Yoonia vestfoldensis</name>
    <dbReference type="NCBI Taxonomy" id="245188"/>
    <lineage>
        <taxon>Bacteria</taxon>
        <taxon>Pseudomonadati</taxon>
        <taxon>Pseudomonadota</taxon>
        <taxon>Alphaproteobacteria</taxon>
        <taxon>Rhodobacterales</taxon>
        <taxon>Paracoccaceae</taxon>
        <taxon>Yoonia</taxon>
    </lineage>
</organism>
<dbReference type="RefSeq" id="WP_087208681.1">
    <property type="nucleotide sequence ID" value="NZ_CP021431.1"/>
</dbReference>
<proteinExistence type="predicted"/>
<dbReference type="AlphaFoldDB" id="A0A1Y0EDN8"/>
<sequence length="159" mass="18226">MVDIATMLTPAIADLFKKFAEKGLDSHEAAKELDTLRMVMRERVRRDMRYNAELMSDARLDPPVKILNFEMEALDFVCEQGIPLAMLFDRSLSEAQQLSFAGADKSHIKWFRELDTEAKLVERTLHRAKIAQLKAKYDLPVGDITYLRKLARAVEIVLS</sequence>
<accession>A0A1Y0EDN8</accession>
<keyword evidence="2" id="KW-1185">Reference proteome</keyword>
<dbReference type="Proteomes" id="UP000195273">
    <property type="component" value="Chromosome"/>
</dbReference>
<evidence type="ECO:0000313" key="1">
    <source>
        <dbReference type="EMBL" id="ARU01707.1"/>
    </source>
</evidence>
<dbReference type="EMBL" id="CP021431">
    <property type="protein sequence ID" value="ARU01707.1"/>
    <property type="molecule type" value="Genomic_DNA"/>
</dbReference>